<dbReference type="EMBL" id="JAVXUO010000824">
    <property type="protein sequence ID" value="KAK2988810.1"/>
    <property type="molecule type" value="Genomic_DNA"/>
</dbReference>
<dbReference type="PANTHER" id="PTHR48006">
    <property type="entry name" value="LEUCINE-RICH REPEAT-CONTAINING PROTEIN DDB_G0281931-RELATED"/>
    <property type="match status" value="1"/>
</dbReference>
<dbReference type="Gene3D" id="3.80.10.10">
    <property type="entry name" value="Ribonuclease Inhibitor"/>
    <property type="match status" value="1"/>
</dbReference>
<dbReference type="InterPro" id="IPR001611">
    <property type="entry name" value="Leu-rich_rpt"/>
</dbReference>
<comment type="subcellular location">
    <subcellularLocation>
        <location evidence="1">Membrane</location>
        <topology evidence="1">Single-pass type I membrane protein</topology>
    </subcellularLocation>
</comment>
<evidence type="ECO:0000256" key="4">
    <source>
        <dbReference type="SAM" id="MobiDB-lite"/>
    </source>
</evidence>
<dbReference type="PANTHER" id="PTHR48006:SF81">
    <property type="entry name" value="PROTEIN KINASE DOMAIN-CONTAINING PROTEIN"/>
    <property type="match status" value="1"/>
</dbReference>
<dbReference type="Pfam" id="PF00560">
    <property type="entry name" value="LRR_1"/>
    <property type="match status" value="2"/>
</dbReference>
<evidence type="ECO:0000256" key="1">
    <source>
        <dbReference type="ARBA" id="ARBA00004479"/>
    </source>
</evidence>
<evidence type="ECO:0000313" key="5">
    <source>
        <dbReference type="EMBL" id="KAK2988810.1"/>
    </source>
</evidence>
<sequence>MKQILTHSENIKNFSDVSQHVILEAETRDADKTLTYVAQEGSRNPNGKRGRQSKKAGNDMSSIVATKKWLSSTFEMKDMGEANYVLGVKIVRDRSKRLLGRHYESDLAEKLRDLTRNYLNGSIPPEWGSMQLTNISLFGNRLTGPIPKQIGNISTLEEIVLEFNQLSGPIPSELRTLPRIERILLTSNNFSGELPETLAELTTLKDFYLTGNMLDGPMPESMKKAGDHIDLSYNNLTSVSSGANCQTQNRNCFMLEKQDMLKRN</sequence>
<proteinExistence type="predicted"/>
<protein>
    <recommendedName>
        <fullName evidence="7">L domain-like protein</fullName>
    </recommendedName>
</protein>
<name>A0AA88SFA7_9ASTE</name>
<organism evidence="5 6">
    <name type="scientific">Escallonia rubra</name>
    <dbReference type="NCBI Taxonomy" id="112253"/>
    <lineage>
        <taxon>Eukaryota</taxon>
        <taxon>Viridiplantae</taxon>
        <taxon>Streptophyta</taxon>
        <taxon>Embryophyta</taxon>
        <taxon>Tracheophyta</taxon>
        <taxon>Spermatophyta</taxon>
        <taxon>Magnoliopsida</taxon>
        <taxon>eudicotyledons</taxon>
        <taxon>Gunneridae</taxon>
        <taxon>Pentapetalae</taxon>
        <taxon>asterids</taxon>
        <taxon>campanulids</taxon>
        <taxon>Escalloniales</taxon>
        <taxon>Escalloniaceae</taxon>
        <taxon>Escallonia</taxon>
    </lineage>
</organism>
<dbReference type="Proteomes" id="UP001187471">
    <property type="component" value="Unassembled WGS sequence"/>
</dbReference>
<keyword evidence="3" id="KW-0677">Repeat</keyword>
<comment type="caution">
    <text evidence="5">The sequence shown here is derived from an EMBL/GenBank/DDBJ whole genome shotgun (WGS) entry which is preliminary data.</text>
</comment>
<feature type="region of interest" description="Disordered" evidence="4">
    <location>
        <begin position="37"/>
        <end position="58"/>
    </location>
</feature>
<reference evidence="5" key="1">
    <citation type="submission" date="2022-12" db="EMBL/GenBank/DDBJ databases">
        <title>Draft genome assemblies for two species of Escallonia (Escalloniales).</title>
        <authorList>
            <person name="Chanderbali A."/>
            <person name="Dervinis C."/>
            <person name="Anghel I."/>
            <person name="Soltis D."/>
            <person name="Soltis P."/>
            <person name="Zapata F."/>
        </authorList>
    </citation>
    <scope>NUCLEOTIDE SEQUENCE</scope>
    <source>
        <strain evidence="5">UCBG92.1500</strain>
        <tissue evidence="5">Leaf</tissue>
    </source>
</reference>
<dbReference type="GO" id="GO:0016020">
    <property type="term" value="C:membrane"/>
    <property type="evidence" value="ECO:0007669"/>
    <property type="project" value="UniProtKB-SubCell"/>
</dbReference>
<gene>
    <name evidence="5" type="ORF">RJ640_018142</name>
</gene>
<evidence type="ECO:0000313" key="6">
    <source>
        <dbReference type="Proteomes" id="UP001187471"/>
    </source>
</evidence>
<dbReference type="AlphaFoldDB" id="A0AA88SFA7"/>
<evidence type="ECO:0008006" key="7">
    <source>
        <dbReference type="Google" id="ProtNLM"/>
    </source>
</evidence>
<keyword evidence="6" id="KW-1185">Reference proteome</keyword>
<evidence type="ECO:0000256" key="3">
    <source>
        <dbReference type="ARBA" id="ARBA00022737"/>
    </source>
</evidence>
<keyword evidence="2" id="KW-0433">Leucine-rich repeat</keyword>
<evidence type="ECO:0000256" key="2">
    <source>
        <dbReference type="ARBA" id="ARBA00022614"/>
    </source>
</evidence>
<accession>A0AA88SFA7</accession>
<dbReference type="FunFam" id="3.80.10.10:FF:000383">
    <property type="entry name" value="Leucine-rich repeat receptor protein kinase EMS1"/>
    <property type="match status" value="1"/>
</dbReference>
<dbReference type="InterPro" id="IPR032675">
    <property type="entry name" value="LRR_dom_sf"/>
</dbReference>
<dbReference type="InterPro" id="IPR051824">
    <property type="entry name" value="LRR_Rcpt-Like_S/T_Kinase"/>
</dbReference>
<dbReference type="SUPFAM" id="SSF52058">
    <property type="entry name" value="L domain-like"/>
    <property type="match status" value="1"/>
</dbReference>